<evidence type="ECO:0000259" key="2">
    <source>
        <dbReference type="Pfam" id="PF00884"/>
    </source>
</evidence>
<name>A0A2S8B300_9SPHN</name>
<organism evidence="3 4">
    <name type="scientific">Sphingopyxis lindanitolerans</name>
    <dbReference type="NCBI Taxonomy" id="2054227"/>
    <lineage>
        <taxon>Bacteria</taxon>
        <taxon>Pseudomonadati</taxon>
        <taxon>Pseudomonadota</taxon>
        <taxon>Alphaproteobacteria</taxon>
        <taxon>Sphingomonadales</taxon>
        <taxon>Sphingomonadaceae</taxon>
        <taxon>Sphingopyxis</taxon>
    </lineage>
</organism>
<dbReference type="Pfam" id="PF00884">
    <property type="entry name" value="Sulfatase"/>
    <property type="match status" value="1"/>
</dbReference>
<dbReference type="AlphaFoldDB" id="A0A2S8B300"/>
<dbReference type="InterPro" id="IPR000917">
    <property type="entry name" value="Sulfatase_N"/>
</dbReference>
<protein>
    <submittedName>
        <fullName evidence="3">Sulfatase</fullName>
    </submittedName>
</protein>
<dbReference type="Proteomes" id="UP000238954">
    <property type="component" value="Chromosome"/>
</dbReference>
<dbReference type="OrthoDB" id="9803751at2"/>
<dbReference type="SUPFAM" id="SSF53649">
    <property type="entry name" value="Alkaline phosphatase-like"/>
    <property type="match status" value="1"/>
</dbReference>
<keyword evidence="4" id="KW-1185">Reference proteome</keyword>
<comment type="similarity">
    <text evidence="1">Belongs to the sulfatase family.</text>
</comment>
<accession>A0A2S8B300</accession>
<dbReference type="Gene3D" id="3.30.1120.10">
    <property type="match status" value="1"/>
</dbReference>
<dbReference type="InterPro" id="IPR050738">
    <property type="entry name" value="Sulfatase"/>
</dbReference>
<dbReference type="Gene3D" id="3.40.720.10">
    <property type="entry name" value="Alkaline Phosphatase, subunit A"/>
    <property type="match status" value="1"/>
</dbReference>
<dbReference type="RefSeq" id="WP_106000057.1">
    <property type="nucleotide sequence ID" value="NZ_CM009578.1"/>
</dbReference>
<dbReference type="InterPro" id="IPR017850">
    <property type="entry name" value="Alkaline_phosphatase_core_sf"/>
</dbReference>
<sequence length="442" mass="48593">MERRHFLTSSIGLSVAAATATPGWAKAPTRRPNIVLLLCDDLGYGDLGANGAKLIRTPHLDALARSGVRFTNFFASANICSQSRAGLFTGRFAVRSGMANGVIQANDKTGLPPEEVTIAEMLKPDYATALIGKWHLGHVAPYWPPRVQGFDYFYGLPYSHNMVPLSLYSSGEGVDLITEDLDFHRLTAKFIDRGIQFIDDNRARPFFLTLALTAPHTPLDPNPDEHHHSPAGDYGDIVEEVDTGLGRVMAKLKALGLERDTLVLVTSDNGPWFEGSSGDSRDRKGGAGWDGGYRVPFIASQPGRIPAGQVSDALAMNIDFLPTLATWTGAALPDRELDGRDISRVITDRIPSPHDDLLLFDDTQVTGIRTKRWKLVKYSYYRGYKLDLGKYMISRQGALLFDLDQDPAELYSVASRHPEVFAALMKRMTDAQAKYDALAPKA</sequence>
<gene>
    <name evidence="3" type="ORF">CVO77_16930</name>
</gene>
<dbReference type="EMBL" id="PHFW01000003">
    <property type="protein sequence ID" value="PQM26688.1"/>
    <property type="molecule type" value="Genomic_DNA"/>
</dbReference>
<reference evidence="4" key="1">
    <citation type="submission" date="2017-11" db="EMBL/GenBank/DDBJ databases">
        <title>The complete genome sequence of Sphingopyxis pomeranensis sp. nov. strain WS5A3p.</title>
        <authorList>
            <person name="Kaminski M.A."/>
        </authorList>
    </citation>
    <scope>NUCLEOTIDE SEQUENCE [LARGE SCALE GENOMIC DNA]</scope>
    <source>
        <strain evidence="4">WS5A3p</strain>
    </source>
</reference>
<evidence type="ECO:0000313" key="4">
    <source>
        <dbReference type="Proteomes" id="UP000238954"/>
    </source>
</evidence>
<dbReference type="CDD" id="cd16026">
    <property type="entry name" value="GALNS_like"/>
    <property type="match status" value="1"/>
</dbReference>
<evidence type="ECO:0000256" key="1">
    <source>
        <dbReference type="ARBA" id="ARBA00008779"/>
    </source>
</evidence>
<evidence type="ECO:0000313" key="3">
    <source>
        <dbReference type="EMBL" id="PQM26688.1"/>
    </source>
</evidence>
<dbReference type="PANTHER" id="PTHR42693">
    <property type="entry name" value="ARYLSULFATASE FAMILY MEMBER"/>
    <property type="match status" value="1"/>
</dbReference>
<feature type="domain" description="Sulfatase N-terminal" evidence="2">
    <location>
        <begin position="32"/>
        <end position="330"/>
    </location>
</feature>
<dbReference type="GO" id="GO:0004065">
    <property type="term" value="F:arylsulfatase activity"/>
    <property type="evidence" value="ECO:0007669"/>
    <property type="project" value="TreeGrafter"/>
</dbReference>
<comment type="caution">
    <text evidence="3">The sequence shown here is derived from an EMBL/GenBank/DDBJ whole genome shotgun (WGS) entry which is preliminary data.</text>
</comment>
<dbReference type="PANTHER" id="PTHR42693:SF33">
    <property type="entry name" value="ARYLSULFATASE"/>
    <property type="match status" value="1"/>
</dbReference>
<proteinExistence type="inferred from homology"/>